<keyword evidence="3" id="KW-1185">Reference proteome</keyword>
<reference evidence="2 3" key="1">
    <citation type="submission" date="2019-12" db="EMBL/GenBank/DDBJ databases">
        <title>Genomic-based taxomic classification of the family Erythrobacteraceae.</title>
        <authorList>
            <person name="Xu L."/>
        </authorList>
    </citation>
    <scope>NUCLEOTIDE SEQUENCE [LARGE SCALE GENOMIC DNA]</scope>
    <source>
        <strain evidence="2 3">LMG 29519</strain>
    </source>
</reference>
<name>A0A6I4U0L3_9SPHN</name>
<dbReference type="AlphaFoldDB" id="A0A6I4U0L3"/>
<proteinExistence type="predicted"/>
<feature type="region of interest" description="Disordered" evidence="1">
    <location>
        <begin position="1"/>
        <end position="24"/>
    </location>
</feature>
<accession>A0A6I4U0L3</accession>
<evidence type="ECO:0000313" key="2">
    <source>
        <dbReference type="EMBL" id="MXP09418.1"/>
    </source>
</evidence>
<comment type="caution">
    <text evidence="2">The sequence shown here is derived from an EMBL/GenBank/DDBJ whole genome shotgun (WGS) entry which is preliminary data.</text>
</comment>
<evidence type="ECO:0000313" key="3">
    <source>
        <dbReference type="Proteomes" id="UP000429229"/>
    </source>
</evidence>
<gene>
    <name evidence="2" type="ORF">GRI68_04435</name>
</gene>
<dbReference type="InterPro" id="IPR032871">
    <property type="entry name" value="AHH_dom_containing"/>
</dbReference>
<dbReference type="OrthoDB" id="7432612at2"/>
<protein>
    <submittedName>
        <fullName evidence="2">Uncharacterized protein</fullName>
    </submittedName>
</protein>
<sequence length="167" mass="19570">MDRPRLSFRQVNRRGTPGHDPGLQKHHLLPVGLLRRPSLKRFFDHLDCQADGLDDFRANGLLLPCRERTVLRLGLPLHRGPHPRYSELVWQRVGQIEREFSQLAERRSHPPREHAVMRLGLLQRALRRRLLSQKRPLALHARDPLGQARDFSKIDRMAETWWAATEV</sequence>
<dbReference type="EMBL" id="WTYR01000001">
    <property type="protein sequence ID" value="MXP09418.1"/>
    <property type="molecule type" value="Genomic_DNA"/>
</dbReference>
<dbReference type="Pfam" id="PF14412">
    <property type="entry name" value="AHH"/>
    <property type="match status" value="1"/>
</dbReference>
<evidence type="ECO:0000256" key="1">
    <source>
        <dbReference type="SAM" id="MobiDB-lite"/>
    </source>
</evidence>
<dbReference type="RefSeq" id="WP_160616112.1">
    <property type="nucleotide sequence ID" value="NZ_WTYR01000001.1"/>
</dbReference>
<organism evidence="2 3">
    <name type="scientific">Alteriqipengyuania halimionae</name>
    <dbReference type="NCBI Taxonomy" id="1926630"/>
    <lineage>
        <taxon>Bacteria</taxon>
        <taxon>Pseudomonadati</taxon>
        <taxon>Pseudomonadota</taxon>
        <taxon>Alphaproteobacteria</taxon>
        <taxon>Sphingomonadales</taxon>
        <taxon>Erythrobacteraceae</taxon>
        <taxon>Alteriqipengyuania</taxon>
    </lineage>
</organism>
<dbReference type="Proteomes" id="UP000429229">
    <property type="component" value="Unassembled WGS sequence"/>
</dbReference>